<reference evidence="1 2" key="1">
    <citation type="journal article" date="2019" name="Sci. Rep.">
        <title>Orb-weaving spider Araneus ventricosus genome elucidates the spidroin gene catalogue.</title>
        <authorList>
            <person name="Kono N."/>
            <person name="Nakamura H."/>
            <person name="Ohtoshi R."/>
            <person name="Moran D.A.P."/>
            <person name="Shinohara A."/>
            <person name="Yoshida Y."/>
            <person name="Fujiwara M."/>
            <person name="Mori M."/>
            <person name="Tomita M."/>
            <person name="Arakawa K."/>
        </authorList>
    </citation>
    <scope>NUCLEOTIDE SEQUENCE [LARGE SCALE GENOMIC DNA]</scope>
</reference>
<dbReference type="EMBL" id="BGPR01012875">
    <property type="protein sequence ID" value="GBN58135.1"/>
    <property type="molecule type" value="Genomic_DNA"/>
</dbReference>
<dbReference type="AlphaFoldDB" id="A0A4Y2Q1V1"/>
<comment type="caution">
    <text evidence="1">The sequence shown here is derived from an EMBL/GenBank/DDBJ whole genome shotgun (WGS) entry which is preliminary data.</text>
</comment>
<evidence type="ECO:0000313" key="1">
    <source>
        <dbReference type="EMBL" id="GBN58135.1"/>
    </source>
</evidence>
<keyword evidence="2" id="KW-1185">Reference proteome</keyword>
<name>A0A4Y2Q1V1_ARAVE</name>
<evidence type="ECO:0000313" key="2">
    <source>
        <dbReference type="Proteomes" id="UP000499080"/>
    </source>
</evidence>
<dbReference type="Proteomes" id="UP000499080">
    <property type="component" value="Unassembled WGS sequence"/>
</dbReference>
<gene>
    <name evidence="1" type="ORF">AVEN_27591_1</name>
</gene>
<organism evidence="1 2">
    <name type="scientific">Araneus ventricosus</name>
    <name type="common">Orbweaver spider</name>
    <name type="synonym">Epeira ventricosa</name>
    <dbReference type="NCBI Taxonomy" id="182803"/>
    <lineage>
        <taxon>Eukaryota</taxon>
        <taxon>Metazoa</taxon>
        <taxon>Ecdysozoa</taxon>
        <taxon>Arthropoda</taxon>
        <taxon>Chelicerata</taxon>
        <taxon>Arachnida</taxon>
        <taxon>Araneae</taxon>
        <taxon>Araneomorphae</taxon>
        <taxon>Entelegynae</taxon>
        <taxon>Araneoidea</taxon>
        <taxon>Araneidae</taxon>
        <taxon>Araneus</taxon>
    </lineage>
</organism>
<evidence type="ECO:0008006" key="3">
    <source>
        <dbReference type="Google" id="ProtNLM"/>
    </source>
</evidence>
<accession>A0A4Y2Q1V1</accession>
<sequence length="98" mass="11576">MRRYAALYLQQQEIPNSSVKIATVQQKARPWLHENKSIVTVQMCFRLHYRNCQSQSKDSIKRRFDQFMGTGDVHHRKGSERPLVSDEVVKQVRETFTP</sequence>
<dbReference type="OrthoDB" id="6460236at2759"/>
<proteinExistence type="predicted"/>
<protein>
    <recommendedName>
        <fullName evidence="3">DUF4817 domain-containing protein</fullName>
    </recommendedName>
</protein>